<dbReference type="Proteomes" id="UP001258315">
    <property type="component" value="Unassembled WGS sequence"/>
</dbReference>
<keyword evidence="8" id="KW-1185">Reference proteome</keyword>
<evidence type="ECO:0000256" key="5">
    <source>
        <dbReference type="SAM" id="Phobius"/>
    </source>
</evidence>
<sequence length="254" mass="28481">MKMIKIKTAQNIDVDYELAGLGDRTLARAVDYAIFLIAYIGCAMVIAMLSFQAIESKTYAGSNTYLIPIIVWLALCVLYDLVCEVFLNGQSIGKRSAKIRVVSMNGARPTIGQYLLRWIFRIIDFGITFGSCAIVSVAVSKNRQRVGDMVAGTAVVKLPTELKFNNLVFAPITEEYETQYPAASQLTDDDVVLIYDVIKNFNRTRNSELVYRLAVKIKKHLNIITPDTINEYQFLEIMVQDYKHLTSGGQSILV</sequence>
<dbReference type="Pfam" id="PF06271">
    <property type="entry name" value="RDD"/>
    <property type="match status" value="1"/>
</dbReference>
<feature type="transmembrane region" description="Helical" evidence="5">
    <location>
        <begin position="32"/>
        <end position="53"/>
    </location>
</feature>
<protein>
    <submittedName>
        <fullName evidence="7">RDD family membrane protein YckC</fullName>
    </submittedName>
</protein>
<evidence type="ECO:0000313" key="7">
    <source>
        <dbReference type="EMBL" id="MDT3405259.1"/>
    </source>
</evidence>
<proteinExistence type="predicted"/>
<dbReference type="PANTHER" id="PTHR38480">
    <property type="entry name" value="SLR0254 PROTEIN"/>
    <property type="match status" value="1"/>
</dbReference>
<gene>
    <name evidence="7" type="ORF">QE417_004331</name>
</gene>
<feature type="transmembrane region" description="Helical" evidence="5">
    <location>
        <begin position="118"/>
        <end position="139"/>
    </location>
</feature>
<feature type="domain" description="RDD" evidence="6">
    <location>
        <begin position="18"/>
        <end position="152"/>
    </location>
</feature>
<evidence type="ECO:0000256" key="3">
    <source>
        <dbReference type="ARBA" id="ARBA00022989"/>
    </source>
</evidence>
<dbReference type="EMBL" id="JAVLVU010000001">
    <property type="protein sequence ID" value="MDT3405259.1"/>
    <property type="molecule type" value="Genomic_DNA"/>
</dbReference>
<comment type="subcellular location">
    <subcellularLocation>
        <location evidence="1">Membrane</location>
        <topology evidence="1">Multi-pass membrane protein</topology>
    </subcellularLocation>
</comment>
<feature type="transmembrane region" description="Helical" evidence="5">
    <location>
        <begin position="65"/>
        <end position="87"/>
    </location>
</feature>
<evidence type="ECO:0000256" key="1">
    <source>
        <dbReference type="ARBA" id="ARBA00004141"/>
    </source>
</evidence>
<keyword evidence="4 5" id="KW-0472">Membrane</keyword>
<name>A0ABU3GZR1_9SPHI</name>
<organism evidence="7 8">
    <name type="scientific">Mucilaginibacter terrae</name>
    <dbReference type="NCBI Taxonomy" id="1955052"/>
    <lineage>
        <taxon>Bacteria</taxon>
        <taxon>Pseudomonadati</taxon>
        <taxon>Bacteroidota</taxon>
        <taxon>Sphingobacteriia</taxon>
        <taxon>Sphingobacteriales</taxon>
        <taxon>Sphingobacteriaceae</taxon>
        <taxon>Mucilaginibacter</taxon>
    </lineage>
</organism>
<dbReference type="InterPro" id="IPR010432">
    <property type="entry name" value="RDD"/>
</dbReference>
<reference evidence="8" key="1">
    <citation type="submission" date="2023-07" db="EMBL/GenBank/DDBJ databases">
        <title>Functional and genomic diversity of the sorghum phyllosphere microbiome.</title>
        <authorList>
            <person name="Shade A."/>
        </authorList>
    </citation>
    <scope>NUCLEOTIDE SEQUENCE [LARGE SCALE GENOMIC DNA]</scope>
    <source>
        <strain evidence="8">SORGH_AS_0422</strain>
    </source>
</reference>
<dbReference type="PANTHER" id="PTHR38480:SF1">
    <property type="entry name" value="SLR0254 PROTEIN"/>
    <property type="match status" value="1"/>
</dbReference>
<evidence type="ECO:0000313" key="8">
    <source>
        <dbReference type="Proteomes" id="UP001258315"/>
    </source>
</evidence>
<evidence type="ECO:0000256" key="2">
    <source>
        <dbReference type="ARBA" id="ARBA00022692"/>
    </source>
</evidence>
<keyword evidence="2 5" id="KW-0812">Transmembrane</keyword>
<dbReference type="RefSeq" id="WP_311953597.1">
    <property type="nucleotide sequence ID" value="NZ_JAVLVU010000001.1"/>
</dbReference>
<evidence type="ECO:0000256" key="4">
    <source>
        <dbReference type="ARBA" id="ARBA00023136"/>
    </source>
</evidence>
<accession>A0ABU3GZR1</accession>
<keyword evidence="3 5" id="KW-1133">Transmembrane helix</keyword>
<comment type="caution">
    <text evidence="7">The sequence shown here is derived from an EMBL/GenBank/DDBJ whole genome shotgun (WGS) entry which is preliminary data.</text>
</comment>
<evidence type="ECO:0000259" key="6">
    <source>
        <dbReference type="Pfam" id="PF06271"/>
    </source>
</evidence>